<comment type="caution">
    <text evidence="2">The sequence shown here is derived from an EMBL/GenBank/DDBJ whole genome shotgun (WGS) entry which is preliminary data.</text>
</comment>
<gene>
    <name evidence="2" type="ORF">EV666_11916</name>
</gene>
<dbReference type="GO" id="GO:0016646">
    <property type="term" value="F:oxidoreductase activity, acting on the CH-NH group of donors, NAD or NADP as acceptor"/>
    <property type="evidence" value="ECO:0007669"/>
    <property type="project" value="UniProtKB-ARBA"/>
</dbReference>
<dbReference type="PANTHER" id="PTHR43812:SF2">
    <property type="entry name" value="FLAVIN REDUCTASE LIKE DOMAIN-CONTAINING PROTEIN"/>
    <property type="match status" value="1"/>
</dbReference>
<dbReference type="InterPro" id="IPR002563">
    <property type="entry name" value="Flavin_Rdtase-like_dom"/>
</dbReference>
<dbReference type="EMBL" id="SLWL01000019">
    <property type="protein sequence ID" value="TCO09021.1"/>
    <property type="molecule type" value="Genomic_DNA"/>
</dbReference>
<dbReference type="Proteomes" id="UP000294881">
    <property type="component" value="Unassembled WGS sequence"/>
</dbReference>
<accession>A0A4R2GKG3</accession>
<dbReference type="Pfam" id="PF01613">
    <property type="entry name" value="Flavin_Reduct"/>
    <property type="match status" value="1"/>
</dbReference>
<dbReference type="PANTHER" id="PTHR43812">
    <property type="entry name" value="BLR2425 PROTEIN"/>
    <property type="match status" value="1"/>
</dbReference>
<dbReference type="SMART" id="SM00903">
    <property type="entry name" value="Flavin_Reduct"/>
    <property type="match status" value="1"/>
</dbReference>
<organism evidence="2 3">
    <name type="scientific">Camelimonas lactis</name>
    <dbReference type="NCBI Taxonomy" id="659006"/>
    <lineage>
        <taxon>Bacteria</taxon>
        <taxon>Pseudomonadati</taxon>
        <taxon>Pseudomonadota</taxon>
        <taxon>Alphaproteobacteria</taxon>
        <taxon>Hyphomicrobiales</taxon>
        <taxon>Chelatococcaceae</taxon>
        <taxon>Camelimonas</taxon>
    </lineage>
</organism>
<dbReference type="GO" id="GO:0010181">
    <property type="term" value="F:FMN binding"/>
    <property type="evidence" value="ECO:0007669"/>
    <property type="project" value="InterPro"/>
</dbReference>
<dbReference type="InterPro" id="IPR012349">
    <property type="entry name" value="Split_barrel_FMN-bd"/>
</dbReference>
<dbReference type="RefSeq" id="WP_132010373.1">
    <property type="nucleotide sequence ID" value="NZ_JBHUNN010000002.1"/>
</dbReference>
<dbReference type="SUPFAM" id="SSF50475">
    <property type="entry name" value="FMN-binding split barrel"/>
    <property type="match status" value="1"/>
</dbReference>
<evidence type="ECO:0000313" key="3">
    <source>
        <dbReference type="Proteomes" id="UP000294881"/>
    </source>
</evidence>
<evidence type="ECO:0000313" key="2">
    <source>
        <dbReference type="EMBL" id="TCO09021.1"/>
    </source>
</evidence>
<reference evidence="2 3" key="1">
    <citation type="submission" date="2019-03" db="EMBL/GenBank/DDBJ databases">
        <title>Genomic Encyclopedia of Type Strains, Phase IV (KMG-IV): sequencing the most valuable type-strain genomes for metagenomic binning, comparative biology and taxonomic classification.</title>
        <authorList>
            <person name="Goeker M."/>
        </authorList>
    </citation>
    <scope>NUCLEOTIDE SEQUENCE [LARGE SCALE GENOMIC DNA]</scope>
    <source>
        <strain evidence="2 3">DSM 22958</strain>
    </source>
</reference>
<name>A0A4R2GKG3_9HYPH</name>
<sequence>MFYEADRRREFLAHDPFKALVAPRPIGWISSVSAAGAVNLAPYSFFNGFSTDPAIVGFSTGGYKDSIAFVEETGEFTCSIATWDQRFAMSETSAPLARGVNEFDHAGLEMEPSVLVKPPRVRGAPAALECRYLQTVRLDDLEGRDTSWKLVLGQVVGVYIDDRFIRDGMIDTAAMRPIARLGFRDYSVVNEVFSIKRPEGGGD</sequence>
<proteinExistence type="predicted"/>
<protein>
    <submittedName>
        <fullName evidence="2">Flavin reductase (DIM6/NTAB) family NADH-FMN oxidoreductase RutF</fullName>
    </submittedName>
</protein>
<dbReference type="Gene3D" id="2.30.110.10">
    <property type="entry name" value="Electron Transport, Fmn-binding Protein, Chain A"/>
    <property type="match status" value="1"/>
</dbReference>
<evidence type="ECO:0000259" key="1">
    <source>
        <dbReference type="SMART" id="SM00903"/>
    </source>
</evidence>
<dbReference type="AlphaFoldDB" id="A0A4R2GKG3"/>
<feature type="domain" description="Flavin reductase like" evidence="1">
    <location>
        <begin position="19"/>
        <end position="166"/>
    </location>
</feature>
<keyword evidence="3" id="KW-1185">Reference proteome</keyword>
<dbReference type="OrthoDB" id="9783347at2"/>